<keyword evidence="2" id="KW-1185">Reference proteome</keyword>
<organism evidence="1 2">
    <name type="scientific">Bradyrhizobium denitrificans</name>
    <dbReference type="NCBI Taxonomy" id="2734912"/>
    <lineage>
        <taxon>Bacteria</taxon>
        <taxon>Pseudomonadati</taxon>
        <taxon>Pseudomonadota</taxon>
        <taxon>Alphaproteobacteria</taxon>
        <taxon>Hyphomicrobiales</taxon>
        <taxon>Nitrobacteraceae</taxon>
        <taxon>Bradyrhizobium</taxon>
    </lineage>
</organism>
<comment type="caution">
    <text evidence="1">The sequence shown here is derived from an EMBL/GenBank/DDBJ whole genome shotgun (WGS) entry which is preliminary data.</text>
</comment>
<gene>
    <name evidence="1" type="ORF">JQ619_15790</name>
</gene>
<evidence type="ECO:0000313" key="2">
    <source>
        <dbReference type="Proteomes" id="UP001314635"/>
    </source>
</evidence>
<sequence>MVNGQFRLRPAGRRIGLAAMAMLIATTVEPTTVLARSSGLASRQMLTHATSSDATDFSARRRYRRHYHGNPAAGLAIMGAMIGTIGAIAAHQHDDDYYYGGPGYYAGPGYYGPPPVYYAPRPYYGHPYYGHPYYGPRVHYYQPY</sequence>
<dbReference type="Proteomes" id="UP001314635">
    <property type="component" value="Unassembled WGS sequence"/>
</dbReference>
<reference evidence="2" key="1">
    <citation type="journal article" date="2021" name="ISME J.">
        <title>Evolutionary origin and ecological implication of a unique nif island in free-living Bradyrhizobium lineages.</title>
        <authorList>
            <person name="Tao J."/>
        </authorList>
    </citation>
    <scope>NUCLEOTIDE SEQUENCE [LARGE SCALE GENOMIC DNA]</scope>
    <source>
        <strain evidence="2">SZCCT0094</strain>
    </source>
</reference>
<evidence type="ECO:0000313" key="1">
    <source>
        <dbReference type="EMBL" id="MBR1137236.1"/>
    </source>
</evidence>
<proteinExistence type="predicted"/>
<accession>A0ABS5G9E6</accession>
<name>A0ABS5G9E6_9BRAD</name>
<dbReference type="EMBL" id="JAFCLK010000013">
    <property type="protein sequence ID" value="MBR1137236.1"/>
    <property type="molecule type" value="Genomic_DNA"/>
</dbReference>
<dbReference type="RefSeq" id="WP_012045731.1">
    <property type="nucleotide sequence ID" value="NZ_JABFDP010000024.1"/>
</dbReference>
<protein>
    <submittedName>
        <fullName evidence="1">Uncharacterized protein</fullName>
    </submittedName>
</protein>